<dbReference type="InterPro" id="IPR001867">
    <property type="entry name" value="OmpR/PhoB-type_DNA-bd"/>
</dbReference>
<dbReference type="PANTHER" id="PTHR35807">
    <property type="entry name" value="TRANSCRIPTIONAL REGULATOR REDD-RELATED"/>
    <property type="match status" value="1"/>
</dbReference>
<dbReference type="Gene3D" id="3.40.50.2300">
    <property type="match status" value="1"/>
</dbReference>
<feature type="modified residue" description="4-aspartylphosphate" evidence="7">
    <location>
        <position position="54"/>
    </location>
</feature>
<dbReference type="InterPro" id="IPR016032">
    <property type="entry name" value="Sig_transdc_resp-reg_C-effctor"/>
</dbReference>
<evidence type="ECO:0000256" key="1">
    <source>
        <dbReference type="ARBA" id="ARBA00004496"/>
    </source>
</evidence>
<dbReference type="SUPFAM" id="SSF46894">
    <property type="entry name" value="C-terminal effector domain of the bipartite response regulators"/>
    <property type="match status" value="1"/>
</dbReference>
<proteinExistence type="inferred from homology"/>
<evidence type="ECO:0000256" key="4">
    <source>
        <dbReference type="ARBA" id="ARBA00023015"/>
    </source>
</evidence>
<evidence type="ECO:0000313" key="11">
    <source>
        <dbReference type="EMBL" id="GIO27365.1"/>
    </source>
</evidence>
<comment type="similarity">
    <text evidence="2">Belongs to the AfsR/DnrI/RedD regulatory family.</text>
</comment>
<evidence type="ECO:0000256" key="3">
    <source>
        <dbReference type="ARBA" id="ARBA00023012"/>
    </source>
</evidence>
<dbReference type="SUPFAM" id="SSF52172">
    <property type="entry name" value="CheY-like"/>
    <property type="match status" value="1"/>
</dbReference>
<gene>
    <name evidence="11" type="ORF">J43TS3_19760</name>
</gene>
<feature type="DNA-binding region" description="OmpR/PhoB-type" evidence="8">
    <location>
        <begin position="123"/>
        <end position="231"/>
    </location>
</feature>
<dbReference type="Pfam" id="PF00072">
    <property type="entry name" value="Response_reg"/>
    <property type="match status" value="1"/>
</dbReference>
<dbReference type="PROSITE" id="PS51755">
    <property type="entry name" value="OMPR_PHOB"/>
    <property type="match status" value="1"/>
</dbReference>
<evidence type="ECO:0000313" key="12">
    <source>
        <dbReference type="Proteomes" id="UP000676917"/>
    </source>
</evidence>
<dbReference type="PROSITE" id="PS50110">
    <property type="entry name" value="RESPONSE_REGULATORY"/>
    <property type="match status" value="1"/>
</dbReference>
<reference evidence="11" key="1">
    <citation type="submission" date="2021-03" db="EMBL/GenBank/DDBJ databases">
        <title>Antimicrobial resistance genes in bacteria isolated from Japanese honey, and their potential for conferring macrolide and lincosamide resistance in the American foulbrood pathogen Paenibacillus larvae.</title>
        <authorList>
            <person name="Okamoto M."/>
            <person name="Kumagai M."/>
            <person name="Kanamori H."/>
            <person name="Takamatsu D."/>
        </authorList>
    </citation>
    <scope>NUCLEOTIDE SEQUENCE</scope>
    <source>
        <strain evidence="11">J43TS3</strain>
    </source>
</reference>
<feature type="domain" description="Response regulatory" evidence="9">
    <location>
        <begin position="2"/>
        <end position="117"/>
    </location>
</feature>
<evidence type="ECO:0000259" key="9">
    <source>
        <dbReference type="PROSITE" id="PS50110"/>
    </source>
</evidence>
<dbReference type="GO" id="GO:0005737">
    <property type="term" value="C:cytoplasm"/>
    <property type="evidence" value="ECO:0007669"/>
    <property type="project" value="UniProtKB-SubCell"/>
</dbReference>
<evidence type="ECO:0000256" key="6">
    <source>
        <dbReference type="ARBA" id="ARBA00023163"/>
    </source>
</evidence>
<evidence type="ECO:0000259" key="10">
    <source>
        <dbReference type="PROSITE" id="PS51755"/>
    </source>
</evidence>
<comment type="subcellular location">
    <subcellularLocation>
        <location evidence="1">Cytoplasm</location>
    </subcellularLocation>
</comment>
<dbReference type="GO" id="GO:0006355">
    <property type="term" value="P:regulation of DNA-templated transcription"/>
    <property type="evidence" value="ECO:0007669"/>
    <property type="project" value="InterPro"/>
</dbReference>
<keyword evidence="4" id="KW-0805">Transcription regulation</keyword>
<keyword evidence="6" id="KW-0804">Transcription</keyword>
<dbReference type="SMART" id="SM00862">
    <property type="entry name" value="Trans_reg_C"/>
    <property type="match status" value="1"/>
</dbReference>
<evidence type="ECO:0000256" key="7">
    <source>
        <dbReference type="PROSITE-ProRule" id="PRU00169"/>
    </source>
</evidence>
<evidence type="ECO:0000256" key="2">
    <source>
        <dbReference type="ARBA" id="ARBA00005820"/>
    </source>
</evidence>
<dbReference type="SUPFAM" id="SSF48452">
    <property type="entry name" value="TPR-like"/>
    <property type="match status" value="1"/>
</dbReference>
<sequence length="379" mass="44399">MRVVLIDDEYLPLLRLKDILENEIDNVEVVGVYQDSMQAYKQITSNPIDVLFMDIEMPGINGLELAEKIQEVAGDIEIVFVTGYSQYAIEAFELFAFDYILKPIRVERLKKTIEQLSQRISNKPIIKVKRDSENSIIQSFNQLKVQKGGTESETLKWRTSKAQELFAYLLHHRGKTINRGILVDLLWPSVDLENGMQQLYTTIYHIRRTLKQVGLDAVRISSRNGGYTLENSTIRIETEEWEEQLINLDKLSDQNSTEHEKVFYQYKGDYLGDYSYLWAEGEKERLKRLWINHGIGLIQFYRKKGDMQAAIKISMKIQQMYPEEEDSYFELMMVYASMNKVSVVEEQFQLLQTKLKDELNVLPSQRIIKWYQAWKGKSC</sequence>
<dbReference type="SMART" id="SM01043">
    <property type="entry name" value="BTAD"/>
    <property type="match status" value="1"/>
</dbReference>
<dbReference type="InterPro" id="IPR011990">
    <property type="entry name" value="TPR-like_helical_dom_sf"/>
</dbReference>
<keyword evidence="12" id="KW-1185">Reference proteome</keyword>
<evidence type="ECO:0000256" key="5">
    <source>
        <dbReference type="ARBA" id="ARBA00023125"/>
    </source>
</evidence>
<accession>A0A919XAZ7</accession>
<comment type="caution">
    <text evidence="11">The sequence shown here is derived from an EMBL/GenBank/DDBJ whole genome shotgun (WGS) entry which is preliminary data.</text>
</comment>
<dbReference type="InterPro" id="IPR005158">
    <property type="entry name" value="BTAD"/>
</dbReference>
<feature type="domain" description="OmpR/PhoB-type" evidence="10">
    <location>
        <begin position="123"/>
        <end position="231"/>
    </location>
</feature>
<dbReference type="Gene3D" id="1.25.40.10">
    <property type="entry name" value="Tetratricopeptide repeat domain"/>
    <property type="match status" value="1"/>
</dbReference>
<dbReference type="EMBL" id="BORP01000003">
    <property type="protein sequence ID" value="GIO27365.1"/>
    <property type="molecule type" value="Genomic_DNA"/>
</dbReference>
<dbReference type="InterPro" id="IPR011006">
    <property type="entry name" value="CheY-like_superfamily"/>
</dbReference>
<dbReference type="AlphaFoldDB" id="A0A919XAZ7"/>
<keyword evidence="5 8" id="KW-0238">DNA-binding</keyword>
<name>A0A919XAZ7_9BACI</name>
<protein>
    <submittedName>
        <fullName evidence="11">DNA-binding response regulator</fullName>
    </submittedName>
</protein>
<dbReference type="GO" id="GO:0003677">
    <property type="term" value="F:DNA binding"/>
    <property type="evidence" value="ECO:0007669"/>
    <property type="project" value="UniProtKB-UniRule"/>
</dbReference>
<keyword evidence="3" id="KW-0902">Two-component regulatory system</keyword>
<dbReference type="InterPro" id="IPR051677">
    <property type="entry name" value="AfsR-DnrI-RedD_regulator"/>
</dbReference>
<dbReference type="SMART" id="SM00448">
    <property type="entry name" value="REC"/>
    <property type="match status" value="1"/>
</dbReference>
<evidence type="ECO:0000256" key="8">
    <source>
        <dbReference type="PROSITE-ProRule" id="PRU01091"/>
    </source>
</evidence>
<dbReference type="Pfam" id="PF03704">
    <property type="entry name" value="BTAD"/>
    <property type="match status" value="1"/>
</dbReference>
<dbReference type="Gene3D" id="1.10.10.10">
    <property type="entry name" value="Winged helix-like DNA-binding domain superfamily/Winged helix DNA-binding domain"/>
    <property type="match status" value="1"/>
</dbReference>
<dbReference type="GO" id="GO:0000160">
    <property type="term" value="P:phosphorelay signal transduction system"/>
    <property type="evidence" value="ECO:0007669"/>
    <property type="project" value="UniProtKB-KW"/>
</dbReference>
<dbReference type="Proteomes" id="UP000676917">
    <property type="component" value="Unassembled WGS sequence"/>
</dbReference>
<dbReference type="Pfam" id="PF00486">
    <property type="entry name" value="Trans_reg_C"/>
    <property type="match status" value="1"/>
</dbReference>
<keyword evidence="7" id="KW-0597">Phosphoprotein</keyword>
<dbReference type="PANTHER" id="PTHR35807:SF2">
    <property type="entry name" value="TRANSCRIPTIONAL ACTIVATOR DOMAIN"/>
    <property type="match status" value="1"/>
</dbReference>
<dbReference type="RefSeq" id="WP_212920851.1">
    <property type="nucleotide sequence ID" value="NZ_BORP01000003.1"/>
</dbReference>
<dbReference type="InterPro" id="IPR001789">
    <property type="entry name" value="Sig_transdc_resp-reg_receiver"/>
</dbReference>
<dbReference type="InterPro" id="IPR036388">
    <property type="entry name" value="WH-like_DNA-bd_sf"/>
</dbReference>
<organism evidence="11 12">
    <name type="scientific">Ornithinibacillus bavariensis</name>
    <dbReference type="NCBI Taxonomy" id="545502"/>
    <lineage>
        <taxon>Bacteria</taxon>
        <taxon>Bacillati</taxon>
        <taxon>Bacillota</taxon>
        <taxon>Bacilli</taxon>
        <taxon>Bacillales</taxon>
        <taxon>Bacillaceae</taxon>
        <taxon>Ornithinibacillus</taxon>
    </lineage>
</organism>